<reference evidence="3" key="1">
    <citation type="submission" date="2017-11" db="EMBL/GenBank/DDBJ databases">
        <authorList>
            <person name="Lima N.C."/>
            <person name="Parody-Merino A.M."/>
            <person name="Battley P.F."/>
            <person name="Fidler A.E."/>
            <person name="Prosdocimi F."/>
        </authorList>
    </citation>
    <scope>NUCLEOTIDE SEQUENCE [LARGE SCALE GENOMIC DNA]</scope>
</reference>
<dbReference type="EMBL" id="KZ506014">
    <property type="protein sequence ID" value="PKU42254.1"/>
    <property type="molecule type" value="Genomic_DNA"/>
</dbReference>
<evidence type="ECO:0000313" key="3">
    <source>
        <dbReference type="Proteomes" id="UP000233556"/>
    </source>
</evidence>
<evidence type="ECO:0000256" key="1">
    <source>
        <dbReference type="SAM" id="MobiDB-lite"/>
    </source>
</evidence>
<feature type="region of interest" description="Disordered" evidence="1">
    <location>
        <begin position="96"/>
        <end position="128"/>
    </location>
</feature>
<sequence>MKFNKNKCKVLHLGHGNPRHKYKLGGKWIESSPEEKDLGVLVDEKEAQCDLAMCTHSPESQLHPGLHQKKCCQHVQGGDSASLLCSDETPPGVLCPALGSSAQERHRPVGMSPAEGHEDDERAGAPLL</sequence>
<accession>A0A2I0U847</accession>
<proteinExistence type="predicted"/>
<name>A0A2I0U847_LIMLA</name>
<dbReference type="PRINTS" id="PR01345">
    <property type="entry name" value="CERVTRCPTASE"/>
</dbReference>
<evidence type="ECO:0000313" key="2">
    <source>
        <dbReference type="EMBL" id="PKU42254.1"/>
    </source>
</evidence>
<feature type="compositionally biased region" description="Basic and acidic residues" evidence="1">
    <location>
        <begin position="115"/>
        <end position="128"/>
    </location>
</feature>
<dbReference type="Proteomes" id="UP000233556">
    <property type="component" value="Unassembled WGS sequence"/>
</dbReference>
<protein>
    <recommendedName>
        <fullName evidence="4">Rna-directed dna polymerase from mobile element jockey-like</fullName>
    </recommendedName>
</protein>
<gene>
    <name evidence="2" type="ORF">llap_7442</name>
</gene>
<dbReference type="AlphaFoldDB" id="A0A2I0U847"/>
<keyword evidence="3" id="KW-1185">Reference proteome</keyword>
<reference evidence="3" key="2">
    <citation type="submission" date="2017-12" db="EMBL/GenBank/DDBJ databases">
        <title>Genome sequence of the Bar-tailed Godwit (Limosa lapponica baueri).</title>
        <authorList>
            <person name="Lima N.C.B."/>
            <person name="Parody-Merino A.M."/>
            <person name="Battley P.F."/>
            <person name="Fidler A.E."/>
            <person name="Prosdocimi F."/>
        </authorList>
    </citation>
    <scope>NUCLEOTIDE SEQUENCE [LARGE SCALE GENOMIC DNA]</scope>
</reference>
<evidence type="ECO:0008006" key="4">
    <source>
        <dbReference type="Google" id="ProtNLM"/>
    </source>
</evidence>
<organism evidence="2 3">
    <name type="scientific">Limosa lapponica baueri</name>
    <dbReference type="NCBI Taxonomy" id="1758121"/>
    <lineage>
        <taxon>Eukaryota</taxon>
        <taxon>Metazoa</taxon>
        <taxon>Chordata</taxon>
        <taxon>Craniata</taxon>
        <taxon>Vertebrata</taxon>
        <taxon>Euteleostomi</taxon>
        <taxon>Archelosauria</taxon>
        <taxon>Archosauria</taxon>
        <taxon>Dinosauria</taxon>
        <taxon>Saurischia</taxon>
        <taxon>Theropoda</taxon>
        <taxon>Coelurosauria</taxon>
        <taxon>Aves</taxon>
        <taxon>Neognathae</taxon>
        <taxon>Neoaves</taxon>
        <taxon>Charadriiformes</taxon>
        <taxon>Scolopacidae</taxon>
        <taxon>Limosa</taxon>
    </lineage>
</organism>